<dbReference type="InterPro" id="IPR021775">
    <property type="entry name" value="DUF3339"/>
</dbReference>
<dbReference type="EMBL" id="OZ034819">
    <property type="protein sequence ID" value="CAL1391410.1"/>
    <property type="molecule type" value="Genomic_DNA"/>
</dbReference>
<reference evidence="2 3" key="1">
    <citation type="submission" date="2024-04" db="EMBL/GenBank/DDBJ databases">
        <authorList>
            <person name="Fracassetti M."/>
        </authorList>
    </citation>
    <scope>NUCLEOTIDE SEQUENCE [LARGE SCALE GENOMIC DNA]</scope>
</reference>
<evidence type="ECO:0000313" key="3">
    <source>
        <dbReference type="Proteomes" id="UP001497516"/>
    </source>
</evidence>
<gene>
    <name evidence="2" type="ORF">LTRI10_LOCUS32134</name>
</gene>
<proteinExistence type="predicted"/>
<keyword evidence="1" id="KW-0812">Transmembrane</keyword>
<feature type="transmembrane region" description="Helical" evidence="1">
    <location>
        <begin position="45"/>
        <end position="68"/>
    </location>
</feature>
<accession>A0AAV2EZH6</accession>
<dbReference type="Pfam" id="PF11820">
    <property type="entry name" value="DUF3339"/>
    <property type="match status" value="1"/>
</dbReference>
<organism evidence="2 3">
    <name type="scientific">Linum trigynum</name>
    <dbReference type="NCBI Taxonomy" id="586398"/>
    <lineage>
        <taxon>Eukaryota</taxon>
        <taxon>Viridiplantae</taxon>
        <taxon>Streptophyta</taxon>
        <taxon>Embryophyta</taxon>
        <taxon>Tracheophyta</taxon>
        <taxon>Spermatophyta</taxon>
        <taxon>Magnoliopsida</taxon>
        <taxon>eudicotyledons</taxon>
        <taxon>Gunneridae</taxon>
        <taxon>Pentapetalae</taxon>
        <taxon>rosids</taxon>
        <taxon>fabids</taxon>
        <taxon>Malpighiales</taxon>
        <taxon>Linaceae</taxon>
        <taxon>Linum</taxon>
    </lineage>
</organism>
<dbReference type="Proteomes" id="UP001497516">
    <property type="component" value="Chromosome 6"/>
</dbReference>
<dbReference type="AlphaFoldDB" id="A0AAV2EZH6"/>
<dbReference type="PANTHER" id="PTHR33128">
    <property type="entry name" value="OS05G0103400 PROTEIN"/>
    <property type="match status" value="1"/>
</dbReference>
<evidence type="ECO:0000256" key="1">
    <source>
        <dbReference type="SAM" id="Phobius"/>
    </source>
</evidence>
<keyword evidence="1" id="KW-1133">Transmembrane helix</keyword>
<feature type="transmembrane region" description="Helical" evidence="1">
    <location>
        <begin position="7"/>
        <end position="25"/>
    </location>
</feature>
<evidence type="ECO:0000313" key="2">
    <source>
        <dbReference type="EMBL" id="CAL1391410.1"/>
    </source>
</evidence>
<protein>
    <recommendedName>
        <fullName evidence="4">Transmembrane protein</fullName>
    </recommendedName>
</protein>
<sequence>MIDWGPVFIAVMLFIILTPGLLIQLPGNARYVEFSNFQTSGASVLVHAVLYFCFMCIFLLAASIHMYVGA</sequence>
<keyword evidence="1" id="KW-0472">Membrane</keyword>
<name>A0AAV2EZH6_9ROSI</name>
<keyword evidence="3" id="KW-1185">Reference proteome</keyword>
<evidence type="ECO:0008006" key="4">
    <source>
        <dbReference type="Google" id="ProtNLM"/>
    </source>
</evidence>
<dbReference type="PANTHER" id="PTHR33128:SF66">
    <property type="entry name" value="DUF3339 DOMAIN-CONTAINING PROTEIN"/>
    <property type="match status" value="1"/>
</dbReference>